<keyword evidence="4" id="KW-0804">Transcription</keyword>
<organism evidence="6 7">
    <name type="scientific">Anaerocolumna jejuensis DSM 15929</name>
    <dbReference type="NCBI Taxonomy" id="1121322"/>
    <lineage>
        <taxon>Bacteria</taxon>
        <taxon>Bacillati</taxon>
        <taxon>Bacillota</taxon>
        <taxon>Clostridia</taxon>
        <taxon>Lachnospirales</taxon>
        <taxon>Lachnospiraceae</taxon>
        <taxon>Anaerocolumna</taxon>
    </lineage>
</organism>
<dbReference type="SUPFAM" id="SSF53822">
    <property type="entry name" value="Periplasmic binding protein-like I"/>
    <property type="match status" value="1"/>
</dbReference>
<evidence type="ECO:0000313" key="6">
    <source>
        <dbReference type="EMBL" id="SHJ99011.1"/>
    </source>
</evidence>
<dbReference type="Pfam" id="PF00356">
    <property type="entry name" value="LacI"/>
    <property type="match status" value="1"/>
</dbReference>
<dbReference type="SMART" id="SM00354">
    <property type="entry name" value="HTH_LACI"/>
    <property type="match status" value="1"/>
</dbReference>
<dbReference type="SUPFAM" id="SSF47413">
    <property type="entry name" value="lambda repressor-like DNA-binding domains"/>
    <property type="match status" value="1"/>
</dbReference>
<dbReference type="Gene3D" id="3.40.50.2300">
    <property type="match status" value="2"/>
</dbReference>
<keyword evidence="7" id="KW-1185">Reference proteome</keyword>
<dbReference type="Pfam" id="PF13377">
    <property type="entry name" value="Peripla_BP_3"/>
    <property type="match status" value="1"/>
</dbReference>
<keyword evidence="1" id="KW-0678">Repressor</keyword>
<dbReference type="EMBL" id="FRAC01000008">
    <property type="protein sequence ID" value="SHJ99011.1"/>
    <property type="molecule type" value="Genomic_DNA"/>
</dbReference>
<dbReference type="Proteomes" id="UP000184386">
    <property type="component" value="Unassembled WGS sequence"/>
</dbReference>
<dbReference type="GO" id="GO:0000976">
    <property type="term" value="F:transcription cis-regulatory region binding"/>
    <property type="evidence" value="ECO:0007669"/>
    <property type="project" value="TreeGrafter"/>
</dbReference>
<dbReference type="CDD" id="cd06267">
    <property type="entry name" value="PBP1_LacI_sugar_binding-like"/>
    <property type="match status" value="1"/>
</dbReference>
<keyword evidence="2" id="KW-0805">Transcription regulation</keyword>
<sequence length="340" mass="37766">MVSLKDISTRCGVSVATVSKALNNHKDIAEATKENIRRVAKEMDYFPNSSARALKTNRTYNLGVLFVDEAQSGLTHEYFANVLDSFKQEAERNGYDMTFISKHTGSMNMSYYEHSKYRGVDGVVIACIRFNDPQVVELINGELPVVTIDHVFDNRTAIISDNVKGIKELITYVYEMGHRKIAYIHGANSSVTQNRVGSFYKTLGEFGITVPDEYVKSGIYHDPDTTAILTRELLELKDRPTCILFSDDFSCLGGINAIKEQGLRIPEDISIAGYDGITLSQVLVPKLTTLQQDTKTMGRSAAEKLIALIDNPKATIIERVVIPGVVLPGQSVYNLKGRNK</sequence>
<dbReference type="OrthoDB" id="9789891at2"/>
<dbReference type="PANTHER" id="PTHR30146">
    <property type="entry name" value="LACI-RELATED TRANSCRIPTIONAL REPRESSOR"/>
    <property type="match status" value="1"/>
</dbReference>
<evidence type="ECO:0000256" key="1">
    <source>
        <dbReference type="ARBA" id="ARBA00022491"/>
    </source>
</evidence>
<name>A0A1M6NTF8_9FIRM</name>
<gene>
    <name evidence="6" type="ORF">SAMN02745136_01444</name>
</gene>
<protein>
    <submittedName>
        <fullName evidence="6">Transcriptional regulator, LacI family</fullName>
    </submittedName>
</protein>
<dbReference type="GO" id="GO:0003700">
    <property type="term" value="F:DNA-binding transcription factor activity"/>
    <property type="evidence" value="ECO:0007669"/>
    <property type="project" value="TreeGrafter"/>
</dbReference>
<evidence type="ECO:0000313" key="7">
    <source>
        <dbReference type="Proteomes" id="UP000184386"/>
    </source>
</evidence>
<evidence type="ECO:0000256" key="4">
    <source>
        <dbReference type="ARBA" id="ARBA00023163"/>
    </source>
</evidence>
<reference evidence="6 7" key="1">
    <citation type="submission" date="2016-11" db="EMBL/GenBank/DDBJ databases">
        <authorList>
            <person name="Jaros S."/>
            <person name="Januszkiewicz K."/>
            <person name="Wedrychowicz H."/>
        </authorList>
    </citation>
    <scope>NUCLEOTIDE SEQUENCE [LARGE SCALE GENOMIC DNA]</scope>
    <source>
        <strain evidence="6 7">DSM 15929</strain>
    </source>
</reference>
<evidence type="ECO:0000256" key="3">
    <source>
        <dbReference type="ARBA" id="ARBA00023125"/>
    </source>
</evidence>
<dbReference type="InterPro" id="IPR028082">
    <property type="entry name" value="Peripla_BP_I"/>
</dbReference>
<evidence type="ECO:0000259" key="5">
    <source>
        <dbReference type="PROSITE" id="PS50932"/>
    </source>
</evidence>
<evidence type="ECO:0000256" key="2">
    <source>
        <dbReference type="ARBA" id="ARBA00023015"/>
    </source>
</evidence>
<dbReference type="Gene3D" id="1.10.260.40">
    <property type="entry name" value="lambda repressor-like DNA-binding domains"/>
    <property type="match status" value="1"/>
</dbReference>
<proteinExistence type="predicted"/>
<dbReference type="CDD" id="cd01392">
    <property type="entry name" value="HTH_LacI"/>
    <property type="match status" value="1"/>
</dbReference>
<dbReference type="InterPro" id="IPR046335">
    <property type="entry name" value="LacI/GalR-like_sensor"/>
</dbReference>
<feature type="domain" description="HTH lacI-type" evidence="5">
    <location>
        <begin position="2"/>
        <end position="56"/>
    </location>
</feature>
<dbReference type="PROSITE" id="PS50932">
    <property type="entry name" value="HTH_LACI_2"/>
    <property type="match status" value="1"/>
</dbReference>
<dbReference type="InterPro" id="IPR000843">
    <property type="entry name" value="HTH_LacI"/>
</dbReference>
<dbReference type="PANTHER" id="PTHR30146:SF148">
    <property type="entry name" value="HTH-TYPE TRANSCRIPTIONAL REPRESSOR PURR-RELATED"/>
    <property type="match status" value="1"/>
</dbReference>
<keyword evidence="3" id="KW-0238">DNA-binding</keyword>
<dbReference type="RefSeq" id="WP_073274298.1">
    <property type="nucleotide sequence ID" value="NZ_FRAC01000008.1"/>
</dbReference>
<accession>A0A1M6NTF8</accession>
<dbReference type="AlphaFoldDB" id="A0A1M6NTF8"/>
<dbReference type="STRING" id="1121322.SAMN02745136_01444"/>
<dbReference type="InterPro" id="IPR010982">
    <property type="entry name" value="Lambda_DNA-bd_dom_sf"/>
</dbReference>